<evidence type="ECO:0000313" key="6">
    <source>
        <dbReference type="Proteomes" id="UP000650833"/>
    </source>
</evidence>
<dbReference type="PANTHER" id="PTHR22812">
    <property type="entry name" value="CHROMOBOX PROTEIN"/>
    <property type="match status" value="1"/>
</dbReference>
<evidence type="ECO:0000256" key="3">
    <source>
        <dbReference type="SAM" id="MobiDB-lite"/>
    </source>
</evidence>
<dbReference type="Pfam" id="PF01393">
    <property type="entry name" value="Chromo_shadow"/>
    <property type="match status" value="1"/>
</dbReference>
<proteinExistence type="predicted"/>
<dbReference type="OrthoDB" id="433924at2759"/>
<keyword evidence="2" id="KW-0539">Nucleus</keyword>
<dbReference type="SUPFAM" id="SSF54160">
    <property type="entry name" value="Chromo domain-like"/>
    <property type="match status" value="2"/>
</dbReference>
<organism evidence="5 6">
    <name type="scientific">Mucor plumbeus</name>
    <dbReference type="NCBI Taxonomy" id="97098"/>
    <lineage>
        <taxon>Eukaryota</taxon>
        <taxon>Fungi</taxon>
        <taxon>Fungi incertae sedis</taxon>
        <taxon>Mucoromycota</taxon>
        <taxon>Mucoromycotina</taxon>
        <taxon>Mucoromycetes</taxon>
        <taxon>Mucorales</taxon>
        <taxon>Mucorineae</taxon>
        <taxon>Mucoraceae</taxon>
        <taxon>Mucor</taxon>
    </lineage>
</organism>
<dbReference type="AlphaFoldDB" id="A0A8H7QJL1"/>
<dbReference type="InterPro" id="IPR023780">
    <property type="entry name" value="Chromo_domain"/>
</dbReference>
<feature type="compositionally biased region" description="Polar residues" evidence="3">
    <location>
        <begin position="83"/>
        <end position="98"/>
    </location>
</feature>
<evidence type="ECO:0000256" key="1">
    <source>
        <dbReference type="ARBA" id="ARBA00004123"/>
    </source>
</evidence>
<dbReference type="InterPro" id="IPR051219">
    <property type="entry name" value="Heterochromatin_chromo-domain"/>
</dbReference>
<evidence type="ECO:0000313" key="5">
    <source>
        <dbReference type="EMBL" id="KAG2193459.1"/>
    </source>
</evidence>
<protein>
    <recommendedName>
        <fullName evidence="4">Chromo domain-containing protein</fullName>
    </recommendedName>
</protein>
<dbReference type="Gene3D" id="2.40.50.40">
    <property type="match status" value="2"/>
</dbReference>
<comment type="caution">
    <text evidence="5">The sequence shown here is derived from an EMBL/GenBank/DDBJ whole genome shotgun (WGS) entry which is preliminary data.</text>
</comment>
<sequence>MAPKQTKKVEEEDAIYEVEKIVGHRRSKNNHSMVEYLIKWKDYAPEFNTWEKERNVYSKGLVNSYWASQPYTLSQFKKKTHENNSSVPKKRPASSQSTKVDRKQLAQEIKSSQISTAPPSGLVWSDIDAIVNVFHSEPSTYFAEVKWTNGQRNTYIPTRIIKKYSPLKLIYFYESQLEFYLPS</sequence>
<keyword evidence="6" id="KW-1185">Reference proteome</keyword>
<feature type="domain" description="Chromo" evidence="4">
    <location>
        <begin position="16"/>
        <end position="77"/>
    </location>
</feature>
<evidence type="ECO:0000259" key="4">
    <source>
        <dbReference type="PROSITE" id="PS50013"/>
    </source>
</evidence>
<dbReference type="InterPro" id="IPR000953">
    <property type="entry name" value="Chromo/chromo_shadow_dom"/>
</dbReference>
<comment type="subcellular location">
    <subcellularLocation>
        <location evidence="1">Nucleus</location>
    </subcellularLocation>
</comment>
<name>A0A8H7QJL1_9FUNG</name>
<dbReference type="EMBL" id="JAEPRC010000648">
    <property type="protein sequence ID" value="KAG2193459.1"/>
    <property type="molecule type" value="Genomic_DNA"/>
</dbReference>
<dbReference type="CDD" id="cd00024">
    <property type="entry name" value="CD_CSD"/>
    <property type="match status" value="1"/>
</dbReference>
<dbReference type="PROSITE" id="PS50013">
    <property type="entry name" value="CHROMO_2"/>
    <property type="match status" value="1"/>
</dbReference>
<dbReference type="SMART" id="SM00298">
    <property type="entry name" value="CHROMO"/>
    <property type="match status" value="2"/>
</dbReference>
<dbReference type="GO" id="GO:0005634">
    <property type="term" value="C:nucleus"/>
    <property type="evidence" value="ECO:0007669"/>
    <property type="project" value="UniProtKB-SubCell"/>
</dbReference>
<dbReference type="InterPro" id="IPR008251">
    <property type="entry name" value="Chromo_shadow_dom"/>
</dbReference>
<feature type="region of interest" description="Disordered" evidence="3">
    <location>
        <begin position="78"/>
        <end position="102"/>
    </location>
</feature>
<dbReference type="InterPro" id="IPR016197">
    <property type="entry name" value="Chromo-like_dom_sf"/>
</dbReference>
<gene>
    <name evidence="5" type="ORF">INT46_007727</name>
</gene>
<reference evidence="5" key="1">
    <citation type="submission" date="2020-12" db="EMBL/GenBank/DDBJ databases">
        <title>Metabolic potential, ecology and presence of endohyphal bacteria is reflected in genomic diversity of Mucoromycotina.</title>
        <authorList>
            <person name="Muszewska A."/>
            <person name="Okrasinska A."/>
            <person name="Steczkiewicz K."/>
            <person name="Drgas O."/>
            <person name="Orlowska M."/>
            <person name="Perlinska-Lenart U."/>
            <person name="Aleksandrzak-Piekarczyk T."/>
            <person name="Szatraj K."/>
            <person name="Zielenkiewicz U."/>
            <person name="Pilsyk S."/>
            <person name="Malc E."/>
            <person name="Mieczkowski P."/>
            <person name="Kruszewska J.S."/>
            <person name="Biernat P."/>
            <person name="Pawlowska J."/>
        </authorList>
    </citation>
    <scope>NUCLEOTIDE SEQUENCE</scope>
    <source>
        <strain evidence="5">CBS 226.32</strain>
    </source>
</reference>
<evidence type="ECO:0000256" key="2">
    <source>
        <dbReference type="ARBA" id="ARBA00023242"/>
    </source>
</evidence>
<dbReference type="CDD" id="cd00034">
    <property type="entry name" value="CSD"/>
    <property type="match status" value="1"/>
</dbReference>
<accession>A0A8H7QJL1</accession>
<dbReference type="Pfam" id="PF00385">
    <property type="entry name" value="Chromo"/>
    <property type="match status" value="1"/>
</dbReference>
<dbReference type="Proteomes" id="UP000650833">
    <property type="component" value="Unassembled WGS sequence"/>
</dbReference>